<dbReference type="EMBL" id="CAJFCW020000004">
    <property type="protein sequence ID" value="CAG9112996.1"/>
    <property type="molecule type" value="Genomic_DNA"/>
</dbReference>
<proteinExistence type="predicted"/>
<dbReference type="EMBL" id="CAJFDH010000004">
    <property type="protein sequence ID" value="CAD5219880.1"/>
    <property type="molecule type" value="Genomic_DNA"/>
</dbReference>
<keyword evidence="3" id="KW-1185">Reference proteome</keyword>
<accession>A0A811KVN2</accession>
<evidence type="ECO:0000256" key="1">
    <source>
        <dbReference type="SAM" id="SignalP"/>
    </source>
</evidence>
<gene>
    <name evidence="2" type="ORF">BOKJ2_LOCUS8665</name>
</gene>
<keyword evidence="1" id="KW-0732">Signal</keyword>
<evidence type="ECO:0000313" key="3">
    <source>
        <dbReference type="Proteomes" id="UP000614601"/>
    </source>
</evidence>
<feature type="chain" id="PRO_5035681693" evidence="1">
    <location>
        <begin position="22"/>
        <end position="112"/>
    </location>
</feature>
<dbReference type="Proteomes" id="UP000614601">
    <property type="component" value="Unassembled WGS sequence"/>
</dbReference>
<evidence type="ECO:0000313" key="2">
    <source>
        <dbReference type="EMBL" id="CAD5219880.1"/>
    </source>
</evidence>
<protein>
    <submittedName>
        <fullName evidence="2">Uncharacterized protein</fullName>
    </submittedName>
</protein>
<name>A0A811KVN2_9BILA</name>
<reference evidence="2" key="1">
    <citation type="submission" date="2020-09" db="EMBL/GenBank/DDBJ databases">
        <authorList>
            <person name="Kikuchi T."/>
        </authorList>
    </citation>
    <scope>NUCLEOTIDE SEQUENCE</scope>
    <source>
        <strain evidence="2">SH1</strain>
    </source>
</reference>
<sequence length="112" mass="13046">MNVVMFSLLFVVSYIAPLILAFDSTEIKFLDWPNVRTFQQQKPVDGYEMPMTRLRKSSGLQRITRMDVLSNPIIRFGKRSASRTPDLKSPLVRFGRSAPAEDTQMWLYLNRF</sequence>
<feature type="signal peptide" evidence="1">
    <location>
        <begin position="1"/>
        <end position="21"/>
    </location>
</feature>
<organism evidence="2 3">
    <name type="scientific">Bursaphelenchus okinawaensis</name>
    <dbReference type="NCBI Taxonomy" id="465554"/>
    <lineage>
        <taxon>Eukaryota</taxon>
        <taxon>Metazoa</taxon>
        <taxon>Ecdysozoa</taxon>
        <taxon>Nematoda</taxon>
        <taxon>Chromadorea</taxon>
        <taxon>Rhabditida</taxon>
        <taxon>Tylenchina</taxon>
        <taxon>Tylenchomorpha</taxon>
        <taxon>Aphelenchoidea</taxon>
        <taxon>Aphelenchoididae</taxon>
        <taxon>Bursaphelenchus</taxon>
    </lineage>
</organism>
<dbReference type="AlphaFoldDB" id="A0A811KVN2"/>
<dbReference type="OrthoDB" id="10335228at2759"/>
<dbReference type="Proteomes" id="UP000783686">
    <property type="component" value="Unassembled WGS sequence"/>
</dbReference>
<comment type="caution">
    <text evidence="2">The sequence shown here is derived from an EMBL/GenBank/DDBJ whole genome shotgun (WGS) entry which is preliminary data.</text>
</comment>